<feature type="region of interest" description="Disordered" evidence="1">
    <location>
        <begin position="358"/>
        <end position="382"/>
    </location>
</feature>
<evidence type="ECO:0000313" key="2">
    <source>
        <dbReference type="EMBL" id="KAL2801733.1"/>
    </source>
</evidence>
<comment type="caution">
    <text evidence="2">The sequence shown here is derived from an EMBL/GenBank/DDBJ whole genome shotgun (WGS) entry which is preliminary data.</text>
</comment>
<dbReference type="EMBL" id="JBFXLT010000253">
    <property type="protein sequence ID" value="KAL2801733.1"/>
    <property type="molecule type" value="Genomic_DNA"/>
</dbReference>
<evidence type="ECO:0000256" key="1">
    <source>
        <dbReference type="SAM" id="MobiDB-lite"/>
    </source>
</evidence>
<sequence length="573" mass="65100">MSRLLRAQEITGYLNRIYHTWSALFEGTAELVDWQSVRRVENLVPDMSSTDRDAVIDMMDNGTLFPSVQGSGSRNALLGRLLNTSGRILSLHSLVQDTLLWHPCAQALRQLVPRRFKDLRQALLLQFQGTSGEWVIQVAENDFESIRPGSGDVSGPGIAAYVQLWLFTVRYVESLTHTNLPASKNERDSEGYSLRLTRRESTHKLAILAKQLGFKSREIDALCEDSALKPNARAYLFGRRPPNHYVYRQHWDNKAAEKIVQLLEVPKPKSKCEVMTPHMTTDNPEKVKRCGLPSIRPHLTDRELIYIPHIYCPGQPGGRNPTSFAILRDMVFAFFGREIFLDGICPWWSRNRQISVEETRQETQEEEMSDPVDLEPHPPGTPDRNSTVMTEADQAMGIVAPVPQTIIATMAPGFEDRNHIAPLNQVTYISHHRSFDEMIREWSQHIPTSPAVIYFFKDRKYCKFDRSSPDFAQEVTYFVNSVANTHFFIGAGGMHPPGDVSHALRMLPLLLACTDIEHYTMEYSPIKYITTFDPKTGKRQTTDEDSPHQPRRKLLGNGKLLENGSSTDAEPEL</sequence>
<protein>
    <submittedName>
        <fullName evidence="2">Uncharacterized protein</fullName>
    </submittedName>
</protein>
<organism evidence="2 3">
    <name type="scientific">Aspergillus granulosus</name>
    <dbReference type="NCBI Taxonomy" id="176169"/>
    <lineage>
        <taxon>Eukaryota</taxon>
        <taxon>Fungi</taxon>
        <taxon>Dikarya</taxon>
        <taxon>Ascomycota</taxon>
        <taxon>Pezizomycotina</taxon>
        <taxon>Eurotiomycetes</taxon>
        <taxon>Eurotiomycetidae</taxon>
        <taxon>Eurotiales</taxon>
        <taxon>Aspergillaceae</taxon>
        <taxon>Aspergillus</taxon>
        <taxon>Aspergillus subgen. Nidulantes</taxon>
    </lineage>
</organism>
<evidence type="ECO:0000313" key="3">
    <source>
        <dbReference type="Proteomes" id="UP001610334"/>
    </source>
</evidence>
<dbReference type="Pfam" id="PF12520">
    <property type="entry name" value="DUF3723"/>
    <property type="match status" value="1"/>
</dbReference>
<feature type="region of interest" description="Disordered" evidence="1">
    <location>
        <begin position="534"/>
        <end position="573"/>
    </location>
</feature>
<dbReference type="InterPro" id="IPR022198">
    <property type="entry name" value="DUF3723"/>
</dbReference>
<feature type="compositionally biased region" description="Low complexity" evidence="1">
    <location>
        <begin position="555"/>
        <end position="564"/>
    </location>
</feature>
<reference evidence="2 3" key="1">
    <citation type="submission" date="2024-07" db="EMBL/GenBank/DDBJ databases">
        <title>Section-level genome sequencing and comparative genomics of Aspergillus sections Usti and Cavernicolus.</title>
        <authorList>
            <consortium name="Lawrence Berkeley National Laboratory"/>
            <person name="Nybo J.L."/>
            <person name="Vesth T.C."/>
            <person name="Theobald S."/>
            <person name="Frisvad J.C."/>
            <person name="Larsen T.O."/>
            <person name="Kjaerboelling I."/>
            <person name="Rothschild-Mancinelli K."/>
            <person name="Lyhne E.K."/>
            <person name="Kogle M.E."/>
            <person name="Barry K."/>
            <person name="Clum A."/>
            <person name="Na H."/>
            <person name="Ledsgaard L."/>
            <person name="Lin J."/>
            <person name="Lipzen A."/>
            <person name="Kuo A."/>
            <person name="Riley R."/>
            <person name="Mondo S."/>
            <person name="Labutti K."/>
            <person name="Haridas S."/>
            <person name="Pangalinan J."/>
            <person name="Salamov A.A."/>
            <person name="Simmons B.A."/>
            <person name="Magnuson J.K."/>
            <person name="Chen J."/>
            <person name="Drula E."/>
            <person name="Henrissat B."/>
            <person name="Wiebenga A."/>
            <person name="Lubbers R.J."/>
            <person name="Gomes A.C."/>
            <person name="Makela M.R."/>
            <person name="Stajich J."/>
            <person name="Grigoriev I.V."/>
            <person name="Mortensen U.H."/>
            <person name="De Vries R.P."/>
            <person name="Baker S.E."/>
            <person name="Andersen M.R."/>
        </authorList>
    </citation>
    <scope>NUCLEOTIDE SEQUENCE [LARGE SCALE GENOMIC DNA]</scope>
    <source>
        <strain evidence="2 3">CBS 588.65</strain>
    </source>
</reference>
<name>A0ABR4GRP3_9EURO</name>
<accession>A0ABR4GRP3</accession>
<gene>
    <name evidence="2" type="ORF">BJX63DRAFT_438539</name>
</gene>
<proteinExistence type="predicted"/>
<keyword evidence="3" id="KW-1185">Reference proteome</keyword>
<feature type="compositionally biased region" description="Acidic residues" evidence="1">
    <location>
        <begin position="364"/>
        <end position="373"/>
    </location>
</feature>
<dbReference type="Proteomes" id="UP001610334">
    <property type="component" value="Unassembled WGS sequence"/>
</dbReference>